<reference evidence="5" key="1">
    <citation type="submission" date="2020-07" db="EMBL/GenBank/DDBJ databases">
        <title>Huge and variable diversity of episymbiotic CPR bacteria and DPANN archaea in groundwater ecosystems.</title>
        <authorList>
            <person name="He C.Y."/>
            <person name="Keren R."/>
            <person name="Whittaker M."/>
            <person name="Farag I.F."/>
            <person name="Doudna J."/>
            <person name="Cate J.H.D."/>
            <person name="Banfield J.F."/>
        </authorList>
    </citation>
    <scope>NUCLEOTIDE SEQUENCE</scope>
    <source>
        <strain evidence="5">NC_groundwater_580_Pr5_B-0.1um_64_19</strain>
    </source>
</reference>
<dbReference type="EMBL" id="JACPNR010000009">
    <property type="protein sequence ID" value="MBI2678668.1"/>
    <property type="molecule type" value="Genomic_DNA"/>
</dbReference>
<dbReference type="InterPro" id="IPR023198">
    <property type="entry name" value="PGP-like_dom2"/>
</dbReference>
<organism evidence="5 6">
    <name type="scientific">Candidatus Korobacter versatilis</name>
    <dbReference type="NCBI Taxonomy" id="658062"/>
    <lineage>
        <taxon>Bacteria</taxon>
        <taxon>Pseudomonadati</taxon>
        <taxon>Acidobacteriota</taxon>
        <taxon>Terriglobia</taxon>
        <taxon>Terriglobales</taxon>
        <taxon>Candidatus Korobacteraceae</taxon>
        <taxon>Candidatus Korobacter</taxon>
    </lineage>
</organism>
<dbReference type="SFLD" id="SFLDS00003">
    <property type="entry name" value="Haloacid_Dehalogenase"/>
    <property type="match status" value="1"/>
</dbReference>
<dbReference type="InterPro" id="IPR041492">
    <property type="entry name" value="HAD_2"/>
</dbReference>
<comment type="pathway">
    <text evidence="2">Organic acid metabolism; glycolate biosynthesis; glycolate from 2-phosphoglycolate: step 1/1.</text>
</comment>
<dbReference type="InterPro" id="IPR006439">
    <property type="entry name" value="HAD-SF_hydro_IA"/>
</dbReference>
<dbReference type="Proteomes" id="UP000779809">
    <property type="component" value="Unassembled WGS sequence"/>
</dbReference>
<evidence type="ECO:0000256" key="1">
    <source>
        <dbReference type="ARBA" id="ARBA00000830"/>
    </source>
</evidence>
<accession>A0A932A8H8</accession>
<dbReference type="EC" id="3.1.3.18" evidence="4"/>
<comment type="similarity">
    <text evidence="3">Belongs to the HAD-like hydrolase superfamily. CbbY/CbbZ/Gph/YieH family.</text>
</comment>
<keyword evidence="5" id="KW-0378">Hydrolase</keyword>
<gene>
    <name evidence="5" type="ORF">HYX28_07780</name>
</gene>
<comment type="caution">
    <text evidence="5">The sequence shown here is derived from an EMBL/GenBank/DDBJ whole genome shotgun (WGS) entry which is preliminary data.</text>
</comment>
<evidence type="ECO:0000256" key="2">
    <source>
        <dbReference type="ARBA" id="ARBA00004818"/>
    </source>
</evidence>
<dbReference type="AlphaFoldDB" id="A0A932A8H8"/>
<dbReference type="SFLD" id="SFLDG01129">
    <property type="entry name" value="C1.5:_HAD__Beta-PGM__Phosphata"/>
    <property type="match status" value="1"/>
</dbReference>
<proteinExistence type="inferred from homology"/>
<dbReference type="InterPro" id="IPR050155">
    <property type="entry name" value="HAD-like_hydrolase_sf"/>
</dbReference>
<dbReference type="GO" id="GO:0008967">
    <property type="term" value="F:phosphoglycolate phosphatase activity"/>
    <property type="evidence" value="ECO:0007669"/>
    <property type="project" value="UniProtKB-EC"/>
</dbReference>
<dbReference type="GO" id="GO:0006281">
    <property type="term" value="P:DNA repair"/>
    <property type="evidence" value="ECO:0007669"/>
    <property type="project" value="TreeGrafter"/>
</dbReference>
<dbReference type="Gene3D" id="1.10.150.240">
    <property type="entry name" value="Putative phosphatase, domain 2"/>
    <property type="match status" value="1"/>
</dbReference>
<dbReference type="Gene3D" id="3.40.50.1000">
    <property type="entry name" value="HAD superfamily/HAD-like"/>
    <property type="match status" value="1"/>
</dbReference>
<dbReference type="SUPFAM" id="SSF56784">
    <property type="entry name" value="HAD-like"/>
    <property type="match status" value="1"/>
</dbReference>
<comment type="catalytic activity">
    <reaction evidence="1">
        <text>2-phosphoglycolate + H2O = glycolate + phosphate</text>
        <dbReference type="Rhea" id="RHEA:14369"/>
        <dbReference type="ChEBI" id="CHEBI:15377"/>
        <dbReference type="ChEBI" id="CHEBI:29805"/>
        <dbReference type="ChEBI" id="CHEBI:43474"/>
        <dbReference type="ChEBI" id="CHEBI:58033"/>
        <dbReference type="EC" id="3.1.3.18"/>
    </reaction>
</comment>
<dbReference type="PANTHER" id="PTHR43434">
    <property type="entry name" value="PHOSPHOGLYCOLATE PHOSPHATASE"/>
    <property type="match status" value="1"/>
</dbReference>
<evidence type="ECO:0000313" key="6">
    <source>
        <dbReference type="Proteomes" id="UP000779809"/>
    </source>
</evidence>
<name>A0A932A8H8_9BACT</name>
<protein>
    <recommendedName>
        <fullName evidence="4">phosphoglycolate phosphatase</fullName>
        <ecNumber evidence="4">3.1.3.18</ecNumber>
    </recommendedName>
</protein>
<dbReference type="NCBIfam" id="TIGR01549">
    <property type="entry name" value="HAD-SF-IA-v1"/>
    <property type="match status" value="1"/>
</dbReference>
<evidence type="ECO:0000313" key="5">
    <source>
        <dbReference type="EMBL" id="MBI2678668.1"/>
    </source>
</evidence>
<evidence type="ECO:0000256" key="4">
    <source>
        <dbReference type="ARBA" id="ARBA00013078"/>
    </source>
</evidence>
<dbReference type="PANTHER" id="PTHR43434:SF1">
    <property type="entry name" value="PHOSPHOGLYCOLATE PHOSPHATASE"/>
    <property type="match status" value="1"/>
</dbReference>
<dbReference type="NCBIfam" id="TIGR01509">
    <property type="entry name" value="HAD-SF-IA-v3"/>
    <property type="match status" value="1"/>
</dbReference>
<sequence length="231" mass="25003">MIKVNRPIPADKIKLVIFDLDGTLVDSRLDLANSINAMLRHYGKTELPCDVISGYIGDGAPMLVRRALGDPDDEKFVAEALTHFLGWYREHKLDNTYVYAGVKEALAAIARPGNGGGRKMAVLTNKPVRPSQMIVDALGLGGFFTQVYGGNSFHTKKPDPEGARVLFAEYGVSPEDAVMVGDSEIDVLTARNTGMYSVGLSYGFAPHTLAHVPPDVLVDTPEEMAQVLATK</sequence>
<dbReference type="Pfam" id="PF13419">
    <property type="entry name" value="HAD_2"/>
    <property type="match status" value="1"/>
</dbReference>
<dbReference type="GO" id="GO:0005829">
    <property type="term" value="C:cytosol"/>
    <property type="evidence" value="ECO:0007669"/>
    <property type="project" value="TreeGrafter"/>
</dbReference>
<evidence type="ECO:0000256" key="3">
    <source>
        <dbReference type="ARBA" id="ARBA00006171"/>
    </source>
</evidence>
<dbReference type="InterPro" id="IPR023214">
    <property type="entry name" value="HAD_sf"/>
</dbReference>
<dbReference type="InterPro" id="IPR036412">
    <property type="entry name" value="HAD-like_sf"/>
</dbReference>